<sequence>MQLGLCGGSVGCPPIAGKTTASTELIEPPRIPTAQDASPVLIPLCSRHVDSQSPELCLHQPFSLRATPGSSADQLKRRPSSHPQLIGLGGTARSRMTYFVLFFVQAGLLAPVPRLCKQEESVLLICPNADFINYIGQQWSSVADSVSKFIWQHWPSLGDTSSQWAVHKHLSNAVDLRHGTKVQHGRTYILCFSRSSVIKFR</sequence>
<reference evidence="1" key="1">
    <citation type="journal article" date="2017" name="Parasit. Vectors">
        <title>Sialotranscriptomics of Rhipicephalus zambeziensis reveals intricate expression profiles of secretory proteins and suggests tight temporal transcriptional regulation during blood-feeding.</title>
        <authorList>
            <person name="de Castro M.H."/>
            <person name="de Klerk D."/>
            <person name="Pienaar R."/>
            <person name="Rees D.J.G."/>
            <person name="Mans B.J."/>
        </authorList>
    </citation>
    <scope>NUCLEOTIDE SEQUENCE</scope>
    <source>
        <tissue evidence="1">Salivary glands</tissue>
    </source>
</reference>
<accession>A0A224Y9J3</accession>
<organism evidence="1">
    <name type="scientific">Rhipicephalus zambeziensis</name>
    <dbReference type="NCBI Taxonomy" id="60191"/>
    <lineage>
        <taxon>Eukaryota</taxon>
        <taxon>Metazoa</taxon>
        <taxon>Ecdysozoa</taxon>
        <taxon>Arthropoda</taxon>
        <taxon>Chelicerata</taxon>
        <taxon>Arachnida</taxon>
        <taxon>Acari</taxon>
        <taxon>Parasitiformes</taxon>
        <taxon>Ixodida</taxon>
        <taxon>Ixodoidea</taxon>
        <taxon>Ixodidae</taxon>
        <taxon>Rhipicephalinae</taxon>
        <taxon>Rhipicephalus</taxon>
        <taxon>Rhipicephalus</taxon>
    </lineage>
</organism>
<dbReference type="EMBL" id="GFPF01003180">
    <property type="protein sequence ID" value="MAA14326.1"/>
    <property type="molecule type" value="Transcribed_RNA"/>
</dbReference>
<name>A0A224Y9J3_9ACAR</name>
<protein>
    <submittedName>
        <fullName evidence="1">Uncharacterized protein</fullName>
    </submittedName>
</protein>
<evidence type="ECO:0000313" key="1">
    <source>
        <dbReference type="EMBL" id="MAA14326.1"/>
    </source>
</evidence>
<proteinExistence type="predicted"/>
<dbReference type="AlphaFoldDB" id="A0A224Y9J3"/>